<dbReference type="Proteomes" id="UP001201549">
    <property type="component" value="Unassembled WGS sequence"/>
</dbReference>
<accession>A0ABT2FH18</accession>
<reference evidence="2 3" key="1">
    <citation type="submission" date="2022-02" db="EMBL/GenBank/DDBJ databases">
        <authorList>
            <person name="Zhuang L."/>
        </authorList>
    </citation>
    <scope>NUCLEOTIDE SEQUENCE [LARGE SCALE GENOMIC DNA]</scope>
    <source>
        <strain evidence="2 3">C32</strain>
    </source>
</reference>
<dbReference type="EMBL" id="JAKOGG010000002">
    <property type="protein sequence ID" value="MCS4555620.1"/>
    <property type="molecule type" value="Genomic_DNA"/>
</dbReference>
<evidence type="ECO:0000313" key="3">
    <source>
        <dbReference type="Proteomes" id="UP001201549"/>
    </source>
</evidence>
<gene>
    <name evidence="2" type="ORF">L9G74_04160</name>
</gene>
<dbReference type="RefSeq" id="WP_238895014.1">
    <property type="nucleotide sequence ID" value="NZ_JAKOGG010000002.1"/>
</dbReference>
<proteinExistence type="predicted"/>
<evidence type="ECO:0000259" key="1">
    <source>
        <dbReference type="Pfam" id="PF24832"/>
    </source>
</evidence>
<dbReference type="InterPro" id="IPR056133">
    <property type="entry name" value="DUF7716"/>
</dbReference>
<reference evidence="3" key="2">
    <citation type="submission" date="2023-07" db="EMBL/GenBank/DDBJ databases">
        <title>Shewanella mangrovi sp. nov., an acetaldehyde- degrading bacterium isolated from mangrove sediment.</title>
        <authorList>
            <person name="Liu Y."/>
        </authorList>
    </citation>
    <scope>NUCLEOTIDE SEQUENCE [LARGE SCALE GENOMIC DNA]</scope>
    <source>
        <strain evidence="3">C32</strain>
    </source>
</reference>
<evidence type="ECO:0000313" key="2">
    <source>
        <dbReference type="EMBL" id="MCS4555620.1"/>
    </source>
</evidence>
<sequence>MSFNNRFTTMTEVLSAVANGTLGNASLKGTPEYFDVYWCGADDAGPALTDTVYVGEPAEVADDVADDDYDEVLKPAPVRARGWELAYSGEVIEDVVYSASQQLAGAVDNDTLLKALRYYWQHDCFFDFSAPQNNVAALV</sequence>
<feature type="domain" description="DUF7716" evidence="1">
    <location>
        <begin position="64"/>
        <end position="128"/>
    </location>
</feature>
<protein>
    <recommendedName>
        <fullName evidence="1">DUF7716 domain-containing protein</fullName>
    </recommendedName>
</protein>
<dbReference type="Pfam" id="PF24832">
    <property type="entry name" value="DUF7716"/>
    <property type="match status" value="1"/>
</dbReference>
<name>A0ABT2FH18_9GAMM</name>
<keyword evidence="3" id="KW-1185">Reference proteome</keyword>
<comment type="caution">
    <text evidence="2">The sequence shown here is derived from an EMBL/GenBank/DDBJ whole genome shotgun (WGS) entry which is preliminary data.</text>
</comment>
<organism evidence="2 3">
    <name type="scientific">Shewanella electrica</name>
    <dbReference type="NCBI Taxonomy" id="515560"/>
    <lineage>
        <taxon>Bacteria</taxon>
        <taxon>Pseudomonadati</taxon>
        <taxon>Pseudomonadota</taxon>
        <taxon>Gammaproteobacteria</taxon>
        <taxon>Alteromonadales</taxon>
        <taxon>Shewanellaceae</taxon>
        <taxon>Shewanella</taxon>
    </lineage>
</organism>